<dbReference type="SUPFAM" id="SSF88946">
    <property type="entry name" value="Sigma2 domain of RNA polymerase sigma factors"/>
    <property type="match status" value="1"/>
</dbReference>
<accession>A0A918TAX2</accession>
<dbReference type="EMBL" id="BMXI01000001">
    <property type="protein sequence ID" value="GHC40276.1"/>
    <property type="molecule type" value="Genomic_DNA"/>
</dbReference>
<dbReference type="InterPro" id="IPR013324">
    <property type="entry name" value="RNA_pol_sigma_r3/r4-like"/>
</dbReference>
<gene>
    <name evidence="7" type="ORF">GCM10007100_00850</name>
</gene>
<dbReference type="GO" id="GO:0016987">
    <property type="term" value="F:sigma factor activity"/>
    <property type="evidence" value="ECO:0007669"/>
    <property type="project" value="UniProtKB-KW"/>
</dbReference>
<dbReference type="InterPro" id="IPR039425">
    <property type="entry name" value="RNA_pol_sigma-70-like"/>
</dbReference>
<evidence type="ECO:0000259" key="5">
    <source>
        <dbReference type="Pfam" id="PF04542"/>
    </source>
</evidence>
<reference evidence="7" key="1">
    <citation type="journal article" date="2014" name="Int. J. Syst. Evol. Microbiol.">
        <title>Complete genome sequence of Corynebacterium casei LMG S-19264T (=DSM 44701T), isolated from a smear-ripened cheese.</title>
        <authorList>
            <consortium name="US DOE Joint Genome Institute (JGI-PGF)"/>
            <person name="Walter F."/>
            <person name="Albersmeier A."/>
            <person name="Kalinowski J."/>
            <person name="Ruckert C."/>
        </authorList>
    </citation>
    <scope>NUCLEOTIDE SEQUENCE</scope>
    <source>
        <strain evidence="7">KCTC 12988</strain>
    </source>
</reference>
<dbReference type="GO" id="GO:0003677">
    <property type="term" value="F:DNA binding"/>
    <property type="evidence" value="ECO:0007669"/>
    <property type="project" value="InterPro"/>
</dbReference>
<keyword evidence="2" id="KW-0805">Transcription regulation</keyword>
<feature type="domain" description="RNA polymerase sigma-70 region 2" evidence="5">
    <location>
        <begin position="17"/>
        <end position="73"/>
    </location>
</feature>
<dbReference type="InterPro" id="IPR014284">
    <property type="entry name" value="RNA_pol_sigma-70_dom"/>
</dbReference>
<keyword evidence="3" id="KW-0731">Sigma factor</keyword>
<dbReference type="InterPro" id="IPR013249">
    <property type="entry name" value="RNA_pol_sigma70_r4_t2"/>
</dbReference>
<dbReference type="NCBIfam" id="TIGR02989">
    <property type="entry name" value="Sig-70_gvs1"/>
    <property type="match status" value="1"/>
</dbReference>
<comment type="caution">
    <text evidence="7">The sequence shown here is derived from an EMBL/GenBank/DDBJ whole genome shotgun (WGS) entry which is preliminary data.</text>
</comment>
<dbReference type="AlphaFoldDB" id="A0A918TAX2"/>
<evidence type="ECO:0000256" key="2">
    <source>
        <dbReference type="ARBA" id="ARBA00023015"/>
    </source>
</evidence>
<dbReference type="Gene3D" id="1.10.1740.10">
    <property type="match status" value="1"/>
</dbReference>
<evidence type="ECO:0000256" key="4">
    <source>
        <dbReference type="ARBA" id="ARBA00023163"/>
    </source>
</evidence>
<sequence length="178" mass="20631">MFVAEEDSSLSRFEQDIRSVQSRLKSYLFASVGNRSDADDILQETNLVLWRKRSDFQDGTSFWAWSQRVAFFQLMAFRKRRSQNRLILDDDVVHLMAAEAPDTLSHEKEPQEKRLRSCLAALPERQRHLVEGHYFERKSLKTLAKNFATTVPAVGQALYRARHSLQLCLQKKNSTPSS</sequence>
<keyword evidence="8" id="KW-1185">Reference proteome</keyword>
<organism evidence="7 8">
    <name type="scientific">Roseibacillus persicicus</name>
    <dbReference type="NCBI Taxonomy" id="454148"/>
    <lineage>
        <taxon>Bacteria</taxon>
        <taxon>Pseudomonadati</taxon>
        <taxon>Verrucomicrobiota</taxon>
        <taxon>Verrucomicrobiia</taxon>
        <taxon>Verrucomicrobiales</taxon>
        <taxon>Verrucomicrobiaceae</taxon>
        <taxon>Roseibacillus</taxon>
    </lineage>
</organism>
<feature type="domain" description="RNA polymerase sigma factor 70 region 4 type 2" evidence="6">
    <location>
        <begin position="114"/>
        <end position="162"/>
    </location>
</feature>
<reference evidence="7" key="2">
    <citation type="submission" date="2020-09" db="EMBL/GenBank/DDBJ databases">
        <authorList>
            <person name="Sun Q."/>
            <person name="Kim S."/>
        </authorList>
    </citation>
    <scope>NUCLEOTIDE SEQUENCE</scope>
    <source>
        <strain evidence="7">KCTC 12988</strain>
    </source>
</reference>
<dbReference type="PANTHER" id="PTHR43133:SF51">
    <property type="entry name" value="RNA POLYMERASE SIGMA FACTOR"/>
    <property type="match status" value="1"/>
</dbReference>
<evidence type="ECO:0008006" key="9">
    <source>
        <dbReference type="Google" id="ProtNLM"/>
    </source>
</evidence>
<evidence type="ECO:0000313" key="8">
    <source>
        <dbReference type="Proteomes" id="UP000644507"/>
    </source>
</evidence>
<proteinExistence type="inferred from homology"/>
<dbReference type="Pfam" id="PF04542">
    <property type="entry name" value="Sigma70_r2"/>
    <property type="match status" value="1"/>
</dbReference>
<dbReference type="RefSeq" id="WP_189566265.1">
    <property type="nucleotide sequence ID" value="NZ_BMXI01000001.1"/>
</dbReference>
<dbReference type="NCBIfam" id="TIGR02937">
    <property type="entry name" value="sigma70-ECF"/>
    <property type="match status" value="1"/>
</dbReference>
<dbReference type="PANTHER" id="PTHR43133">
    <property type="entry name" value="RNA POLYMERASE ECF-TYPE SIGMA FACTO"/>
    <property type="match status" value="1"/>
</dbReference>
<dbReference type="Pfam" id="PF08281">
    <property type="entry name" value="Sigma70_r4_2"/>
    <property type="match status" value="1"/>
</dbReference>
<dbReference type="InterPro" id="IPR014331">
    <property type="entry name" value="RNA_pol_sigma70_ECF_RHOBA"/>
</dbReference>
<name>A0A918TAX2_9BACT</name>
<protein>
    <recommendedName>
        <fullName evidence="9">RNA polymerase subunit sigma-70</fullName>
    </recommendedName>
</protein>
<evidence type="ECO:0000256" key="3">
    <source>
        <dbReference type="ARBA" id="ARBA00023082"/>
    </source>
</evidence>
<comment type="similarity">
    <text evidence="1">Belongs to the sigma-70 factor family. ECF subfamily.</text>
</comment>
<evidence type="ECO:0000256" key="1">
    <source>
        <dbReference type="ARBA" id="ARBA00010641"/>
    </source>
</evidence>
<dbReference type="InterPro" id="IPR036388">
    <property type="entry name" value="WH-like_DNA-bd_sf"/>
</dbReference>
<keyword evidence="4" id="KW-0804">Transcription</keyword>
<dbReference type="GO" id="GO:0006352">
    <property type="term" value="P:DNA-templated transcription initiation"/>
    <property type="evidence" value="ECO:0007669"/>
    <property type="project" value="InterPro"/>
</dbReference>
<dbReference type="InterPro" id="IPR013325">
    <property type="entry name" value="RNA_pol_sigma_r2"/>
</dbReference>
<evidence type="ECO:0000259" key="6">
    <source>
        <dbReference type="Pfam" id="PF08281"/>
    </source>
</evidence>
<evidence type="ECO:0000313" key="7">
    <source>
        <dbReference type="EMBL" id="GHC40276.1"/>
    </source>
</evidence>
<dbReference type="Proteomes" id="UP000644507">
    <property type="component" value="Unassembled WGS sequence"/>
</dbReference>
<dbReference type="InterPro" id="IPR007627">
    <property type="entry name" value="RNA_pol_sigma70_r2"/>
</dbReference>
<dbReference type="SUPFAM" id="SSF88659">
    <property type="entry name" value="Sigma3 and sigma4 domains of RNA polymerase sigma factors"/>
    <property type="match status" value="1"/>
</dbReference>
<dbReference type="Gene3D" id="1.10.10.10">
    <property type="entry name" value="Winged helix-like DNA-binding domain superfamily/Winged helix DNA-binding domain"/>
    <property type="match status" value="1"/>
</dbReference>